<comment type="subcellular location">
    <subcellularLocation>
        <location evidence="1">Cell membrane</location>
        <topology evidence="1">Multi-pass membrane protein</topology>
    </subcellularLocation>
</comment>
<dbReference type="SUPFAM" id="SSF103473">
    <property type="entry name" value="MFS general substrate transporter"/>
    <property type="match status" value="1"/>
</dbReference>
<feature type="domain" description="Major facilitator superfamily (MFS) profile" evidence="8">
    <location>
        <begin position="1"/>
        <end position="186"/>
    </location>
</feature>
<proteinExistence type="predicted"/>
<feature type="transmembrane region" description="Helical" evidence="7">
    <location>
        <begin position="80"/>
        <end position="97"/>
    </location>
</feature>
<keyword evidence="5 7" id="KW-1133">Transmembrane helix</keyword>
<keyword evidence="6 7" id="KW-0472">Membrane</keyword>
<keyword evidence="10" id="KW-1185">Reference proteome</keyword>
<feature type="transmembrane region" description="Helical" evidence="7">
    <location>
        <begin position="155"/>
        <end position="176"/>
    </location>
</feature>
<evidence type="ECO:0000256" key="5">
    <source>
        <dbReference type="ARBA" id="ARBA00022989"/>
    </source>
</evidence>
<evidence type="ECO:0000313" key="9">
    <source>
        <dbReference type="EMBL" id="MFD0852042.1"/>
    </source>
</evidence>
<dbReference type="InterPro" id="IPR036259">
    <property type="entry name" value="MFS_trans_sf"/>
</dbReference>
<dbReference type="Proteomes" id="UP001597083">
    <property type="component" value="Unassembled WGS sequence"/>
</dbReference>
<organism evidence="9 10">
    <name type="scientific">Actinomadura adrarensis</name>
    <dbReference type="NCBI Taxonomy" id="1819600"/>
    <lineage>
        <taxon>Bacteria</taxon>
        <taxon>Bacillati</taxon>
        <taxon>Actinomycetota</taxon>
        <taxon>Actinomycetes</taxon>
        <taxon>Streptosporangiales</taxon>
        <taxon>Thermomonosporaceae</taxon>
        <taxon>Actinomadura</taxon>
    </lineage>
</organism>
<dbReference type="InterPro" id="IPR011701">
    <property type="entry name" value="MFS"/>
</dbReference>
<dbReference type="PANTHER" id="PTHR42718">
    <property type="entry name" value="MAJOR FACILITATOR SUPERFAMILY MULTIDRUG TRANSPORTER MFSC"/>
    <property type="match status" value="1"/>
</dbReference>
<evidence type="ECO:0000313" key="10">
    <source>
        <dbReference type="Proteomes" id="UP001597083"/>
    </source>
</evidence>
<feature type="transmembrane region" description="Helical" evidence="7">
    <location>
        <begin position="16"/>
        <end position="37"/>
    </location>
</feature>
<feature type="non-terminal residue" evidence="9">
    <location>
        <position position="1"/>
    </location>
</feature>
<dbReference type="Pfam" id="PF07690">
    <property type="entry name" value="MFS_1"/>
    <property type="match status" value="1"/>
</dbReference>
<dbReference type="InterPro" id="IPR020846">
    <property type="entry name" value="MFS_dom"/>
</dbReference>
<gene>
    <name evidence="9" type="ORF">ACFQ07_07405</name>
</gene>
<accession>A0ABW3CDN4</accession>
<feature type="non-terminal residue" evidence="9">
    <location>
        <position position="186"/>
    </location>
</feature>
<evidence type="ECO:0000259" key="8">
    <source>
        <dbReference type="PROSITE" id="PS50850"/>
    </source>
</evidence>
<evidence type="ECO:0000256" key="7">
    <source>
        <dbReference type="SAM" id="Phobius"/>
    </source>
</evidence>
<name>A0ABW3CDN4_9ACTN</name>
<reference evidence="10" key="1">
    <citation type="journal article" date="2019" name="Int. J. Syst. Evol. Microbiol.">
        <title>The Global Catalogue of Microorganisms (GCM) 10K type strain sequencing project: providing services to taxonomists for standard genome sequencing and annotation.</title>
        <authorList>
            <consortium name="The Broad Institute Genomics Platform"/>
            <consortium name="The Broad Institute Genome Sequencing Center for Infectious Disease"/>
            <person name="Wu L."/>
            <person name="Ma J."/>
        </authorList>
    </citation>
    <scope>NUCLEOTIDE SEQUENCE [LARGE SCALE GENOMIC DNA]</scope>
    <source>
        <strain evidence="10">JCM 31696</strain>
    </source>
</reference>
<evidence type="ECO:0000256" key="6">
    <source>
        <dbReference type="ARBA" id="ARBA00023136"/>
    </source>
</evidence>
<dbReference type="PROSITE" id="PS50850">
    <property type="entry name" value="MFS"/>
    <property type="match status" value="1"/>
</dbReference>
<evidence type="ECO:0000256" key="3">
    <source>
        <dbReference type="ARBA" id="ARBA00022475"/>
    </source>
</evidence>
<sequence>VAGPTVGGLLVTALDWRWIFIVNLPIGAVVLAMSMAILPAHTRTVRHRFDITGVLLASAALFCLTFALTEGQKHDWNTGIKALFGAAAVLLAIFLLQQRTRQPAEPLVPFVLFRDRNFTILGLVGAAVSIGMIGMFLPLTIYLQSVLGHTALEAGLILAPSSVTSMVLAVAAGRLSDRFGGRFILM</sequence>
<feature type="transmembrane region" description="Helical" evidence="7">
    <location>
        <begin position="118"/>
        <end position="143"/>
    </location>
</feature>
<evidence type="ECO:0000256" key="1">
    <source>
        <dbReference type="ARBA" id="ARBA00004651"/>
    </source>
</evidence>
<comment type="caution">
    <text evidence="9">The sequence shown here is derived from an EMBL/GenBank/DDBJ whole genome shotgun (WGS) entry which is preliminary data.</text>
</comment>
<keyword evidence="3" id="KW-1003">Cell membrane</keyword>
<protein>
    <submittedName>
        <fullName evidence="9">MFS transporter</fullName>
    </submittedName>
</protein>
<dbReference type="Gene3D" id="1.20.1250.20">
    <property type="entry name" value="MFS general substrate transporter like domains"/>
    <property type="match status" value="1"/>
</dbReference>
<evidence type="ECO:0000256" key="2">
    <source>
        <dbReference type="ARBA" id="ARBA00022448"/>
    </source>
</evidence>
<dbReference type="Gene3D" id="1.20.1720.10">
    <property type="entry name" value="Multidrug resistance protein D"/>
    <property type="match status" value="1"/>
</dbReference>
<evidence type="ECO:0000256" key="4">
    <source>
        <dbReference type="ARBA" id="ARBA00022692"/>
    </source>
</evidence>
<keyword evidence="4 7" id="KW-0812">Transmembrane</keyword>
<dbReference type="EMBL" id="JBHTIR010001010">
    <property type="protein sequence ID" value="MFD0852042.1"/>
    <property type="molecule type" value="Genomic_DNA"/>
</dbReference>
<keyword evidence="2" id="KW-0813">Transport</keyword>
<feature type="transmembrane region" description="Helical" evidence="7">
    <location>
        <begin position="49"/>
        <end position="68"/>
    </location>
</feature>
<dbReference type="PANTHER" id="PTHR42718:SF46">
    <property type="entry name" value="BLR6921 PROTEIN"/>
    <property type="match status" value="1"/>
</dbReference>